<dbReference type="InterPro" id="IPR000683">
    <property type="entry name" value="Gfo/Idh/MocA-like_OxRdtase_N"/>
</dbReference>
<evidence type="ECO:0000259" key="1">
    <source>
        <dbReference type="Pfam" id="PF01408"/>
    </source>
</evidence>
<dbReference type="AlphaFoldDB" id="A0A450XRI6"/>
<dbReference type="SUPFAM" id="SSF51735">
    <property type="entry name" value="NAD(P)-binding Rossmann-fold domains"/>
    <property type="match status" value="1"/>
</dbReference>
<evidence type="ECO:0000313" key="2">
    <source>
        <dbReference type="EMBL" id="VFK31901.1"/>
    </source>
</evidence>
<dbReference type="Pfam" id="PF01408">
    <property type="entry name" value="GFO_IDH_MocA"/>
    <property type="match status" value="1"/>
</dbReference>
<accession>A0A450XRI6</accession>
<dbReference type="EMBL" id="CAADFO010000097">
    <property type="protein sequence ID" value="VFK31901.1"/>
    <property type="molecule type" value="Genomic_DNA"/>
</dbReference>
<proteinExistence type="predicted"/>
<reference evidence="2" key="1">
    <citation type="submission" date="2019-02" db="EMBL/GenBank/DDBJ databases">
        <authorList>
            <person name="Gruber-Vodicka R. H."/>
            <person name="Seah K. B. B."/>
        </authorList>
    </citation>
    <scope>NUCLEOTIDE SEQUENCE</scope>
    <source>
        <strain evidence="2">BECK_BZ197</strain>
    </source>
</reference>
<name>A0A450XRI6_9GAMM</name>
<sequence>MAVTKSDIICIQTRKEEEITLSKPKIRCVRVGFGHIGRIHEQKLELIDVETIGILERSAAKCSVAVSWGLRVLSDYHEAFGLEPDFWDVCTGTSMHLSVLKEIIAIDPHANILVEKPICTLSQITDLKRLLESFHGKIVINENYAASRVTQIVREQVSRLGLRPTRVISEMTKNRVQDILGGRFLDHEHYAFGYEGSHMITNVLGLGDDFLPREISCQSYEDMTIEDDEQGRIQSRLLFQQGASEKRYTARNGAYVILHTAMDGHIAYLYPGPYSRAYIPDDDDKIRYRILAVEDNLQDIVVVGFYEPIPGFERNYGKVIVTDKHGIREDIDHIYDDTMLNALGNALQFFEGNAPNPYPVTRALDNLKMLKLW</sequence>
<dbReference type="Gene3D" id="3.40.50.720">
    <property type="entry name" value="NAD(P)-binding Rossmann-like Domain"/>
    <property type="match status" value="1"/>
</dbReference>
<dbReference type="GO" id="GO:0000166">
    <property type="term" value="F:nucleotide binding"/>
    <property type="evidence" value="ECO:0007669"/>
    <property type="project" value="InterPro"/>
</dbReference>
<organism evidence="2">
    <name type="scientific">Candidatus Kentrum sp. MB</name>
    <dbReference type="NCBI Taxonomy" id="2138164"/>
    <lineage>
        <taxon>Bacteria</taxon>
        <taxon>Pseudomonadati</taxon>
        <taxon>Pseudomonadota</taxon>
        <taxon>Gammaproteobacteria</taxon>
        <taxon>Candidatus Kentrum</taxon>
    </lineage>
</organism>
<feature type="domain" description="Gfo/Idh/MocA-like oxidoreductase N-terminal" evidence="1">
    <location>
        <begin position="26"/>
        <end position="133"/>
    </location>
</feature>
<gene>
    <name evidence="2" type="ORF">BECKMB1821G_GA0114241_10973</name>
</gene>
<dbReference type="InterPro" id="IPR036291">
    <property type="entry name" value="NAD(P)-bd_dom_sf"/>
</dbReference>
<protein>
    <submittedName>
        <fullName evidence="2">Predicted dehydrogenase</fullName>
    </submittedName>
</protein>